<dbReference type="EMBL" id="JAPFFJ010000018">
    <property type="protein sequence ID" value="KAJ6403524.1"/>
    <property type="molecule type" value="Genomic_DNA"/>
</dbReference>
<name>A0AAD6JEF7_9ROSI</name>
<comment type="caution">
    <text evidence="1">The sequence shown here is derived from an EMBL/GenBank/DDBJ whole genome shotgun (WGS) entry which is preliminary data.</text>
</comment>
<evidence type="ECO:0000313" key="2">
    <source>
        <dbReference type="Proteomes" id="UP001162972"/>
    </source>
</evidence>
<proteinExistence type="predicted"/>
<dbReference type="AlphaFoldDB" id="A0AAD6JEF7"/>
<gene>
    <name evidence="1" type="ORF">OIU84_015436</name>
</gene>
<reference evidence="1 2" key="1">
    <citation type="journal article" date="2023" name="Int. J. Mol. Sci.">
        <title>De Novo Assembly and Annotation of 11 Diverse Shrub Willow (Salix) Genomes Reveals Novel Gene Organization in Sex-Linked Regions.</title>
        <authorList>
            <person name="Hyden B."/>
            <person name="Feng K."/>
            <person name="Yates T.B."/>
            <person name="Jawdy S."/>
            <person name="Cereghino C."/>
            <person name="Smart L.B."/>
            <person name="Muchero W."/>
        </authorList>
    </citation>
    <scope>NUCLEOTIDE SEQUENCE [LARGE SCALE GENOMIC DNA]</scope>
    <source>
        <tissue evidence="1">Shoot tip</tissue>
    </source>
</reference>
<sequence length="111" mass="11753">MQPSQRRMEPADPIFAEVDATASGWEQVRKKHRSNKHSRKKPLVAAADASAGPALLAEKSKLATDLNGLNSELDVGLAAGIAGASAGNSLFPPHLLPFSRGFLHLLYLPSA</sequence>
<evidence type="ECO:0000313" key="1">
    <source>
        <dbReference type="EMBL" id="KAJ6403524.1"/>
    </source>
</evidence>
<dbReference type="Proteomes" id="UP001162972">
    <property type="component" value="Chromosome 4"/>
</dbReference>
<organism evidence="1 2">
    <name type="scientific">Salix udensis</name>
    <dbReference type="NCBI Taxonomy" id="889485"/>
    <lineage>
        <taxon>Eukaryota</taxon>
        <taxon>Viridiplantae</taxon>
        <taxon>Streptophyta</taxon>
        <taxon>Embryophyta</taxon>
        <taxon>Tracheophyta</taxon>
        <taxon>Spermatophyta</taxon>
        <taxon>Magnoliopsida</taxon>
        <taxon>eudicotyledons</taxon>
        <taxon>Gunneridae</taxon>
        <taxon>Pentapetalae</taxon>
        <taxon>rosids</taxon>
        <taxon>fabids</taxon>
        <taxon>Malpighiales</taxon>
        <taxon>Salicaceae</taxon>
        <taxon>Saliceae</taxon>
        <taxon>Salix</taxon>
    </lineage>
</organism>
<accession>A0AAD6JEF7</accession>
<keyword evidence="2" id="KW-1185">Reference proteome</keyword>
<protein>
    <submittedName>
        <fullName evidence="1">Uncharacterized protein</fullName>
    </submittedName>
</protein>